<proteinExistence type="predicted"/>
<dbReference type="EMBL" id="VSRR010019430">
    <property type="protein sequence ID" value="MPC62218.1"/>
    <property type="molecule type" value="Genomic_DNA"/>
</dbReference>
<name>A0A5B7GZ87_PORTR</name>
<evidence type="ECO:0000313" key="1">
    <source>
        <dbReference type="EMBL" id="MPC62218.1"/>
    </source>
</evidence>
<comment type="caution">
    <text evidence="1">The sequence shown here is derived from an EMBL/GenBank/DDBJ whole genome shotgun (WGS) entry which is preliminary data.</text>
</comment>
<gene>
    <name evidence="1" type="ORF">E2C01_056301</name>
</gene>
<protein>
    <submittedName>
        <fullName evidence="1">Uncharacterized protein</fullName>
    </submittedName>
</protein>
<reference evidence="1 2" key="1">
    <citation type="submission" date="2019-05" db="EMBL/GenBank/DDBJ databases">
        <title>Another draft genome of Portunus trituberculatus and its Hox gene families provides insights of decapod evolution.</title>
        <authorList>
            <person name="Jeong J.-H."/>
            <person name="Song I."/>
            <person name="Kim S."/>
            <person name="Choi T."/>
            <person name="Kim D."/>
            <person name="Ryu S."/>
            <person name="Kim W."/>
        </authorList>
    </citation>
    <scope>NUCLEOTIDE SEQUENCE [LARGE SCALE GENOMIC DNA]</scope>
    <source>
        <tissue evidence="1">Muscle</tissue>
    </source>
</reference>
<sequence>MTLSEDKSEGRRKAIVTRRGAKLYCISSSLYRHIRHALLIHPSCPAAPDRWLTCRGPRRLLASLQIGRRRLTDG</sequence>
<evidence type="ECO:0000313" key="2">
    <source>
        <dbReference type="Proteomes" id="UP000324222"/>
    </source>
</evidence>
<dbReference type="Proteomes" id="UP000324222">
    <property type="component" value="Unassembled WGS sequence"/>
</dbReference>
<accession>A0A5B7GZ87</accession>
<dbReference type="AlphaFoldDB" id="A0A5B7GZ87"/>
<organism evidence="1 2">
    <name type="scientific">Portunus trituberculatus</name>
    <name type="common">Swimming crab</name>
    <name type="synonym">Neptunus trituberculatus</name>
    <dbReference type="NCBI Taxonomy" id="210409"/>
    <lineage>
        <taxon>Eukaryota</taxon>
        <taxon>Metazoa</taxon>
        <taxon>Ecdysozoa</taxon>
        <taxon>Arthropoda</taxon>
        <taxon>Crustacea</taxon>
        <taxon>Multicrustacea</taxon>
        <taxon>Malacostraca</taxon>
        <taxon>Eumalacostraca</taxon>
        <taxon>Eucarida</taxon>
        <taxon>Decapoda</taxon>
        <taxon>Pleocyemata</taxon>
        <taxon>Brachyura</taxon>
        <taxon>Eubrachyura</taxon>
        <taxon>Portunoidea</taxon>
        <taxon>Portunidae</taxon>
        <taxon>Portuninae</taxon>
        <taxon>Portunus</taxon>
    </lineage>
</organism>
<keyword evidence="2" id="KW-1185">Reference proteome</keyword>